<gene>
    <name evidence="3" type="ordered locus">Lbys_0936</name>
</gene>
<evidence type="ECO:0000259" key="2">
    <source>
        <dbReference type="Pfam" id="PF18935"/>
    </source>
</evidence>
<keyword evidence="1" id="KW-0732">Signal</keyword>
<feature type="domain" description="DUF5683" evidence="2">
    <location>
        <begin position="53"/>
        <end position="204"/>
    </location>
</feature>
<dbReference type="Pfam" id="PF18935">
    <property type="entry name" value="DUF5683"/>
    <property type="match status" value="1"/>
</dbReference>
<evidence type="ECO:0000313" key="4">
    <source>
        <dbReference type="Proteomes" id="UP000007435"/>
    </source>
</evidence>
<dbReference type="AlphaFoldDB" id="E4RRL8"/>
<dbReference type="OrthoDB" id="9813910at2"/>
<feature type="chain" id="PRO_5003188048" description="DUF5683 domain-containing protein" evidence="1">
    <location>
        <begin position="18"/>
        <end position="205"/>
    </location>
</feature>
<accession>E4RRL8</accession>
<proteinExistence type="predicted"/>
<dbReference type="InterPro" id="IPR043738">
    <property type="entry name" value="DUF5683"/>
</dbReference>
<evidence type="ECO:0000256" key="1">
    <source>
        <dbReference type="SAM" id="SignalP"/>
    </source>
</evidence>
<keyword evidence="4" id="KW-1185">Reference proteome</keyword>
<protein>
    <recommendedName>
        <fullName evidence="2">DUF5683 domain-containing protein</fullName>
    </recommendedName>
</protein>
<dbReference type="Proteomes" id="UP000007435">
    <property type="component" value="Chromosome"/>
</dbReference>
<dbReference type="eggNOG" id="ENOG502ZCD0">
    <property type="taxonomic scope" value="Bacteria"/>
</dbReference>
<dbReference type="HOGENOM" id="CLU_060256_1_0_10"/>
<name>E4RRL8_LEAB4</name>
<dbReference type="KEGG" id="lby:Lbys_0936"/>
<organism evidence="3 4">
    <name type="scientific">Leadbetterella byssophila (strain DSM 17132 / JCM 16389 / KACC 11308 / NBRC 106382 / 4M15)</name>
    <dbReference type="NCBI Taxonomy" id="649349"/>
    <lineage>
        <taxon>Bacteria</taxon>
        <taxon>Pseudomonadati</taxon>
        <taxon>Bacteroidota</taxon>
        <taxon>Cytophagia</taxon>
        <taxon>Cytophagales</taxon>
        <taxon>Leadbetterellaceae</taxon>
        <taxon>Leadbetterella</taxon>
    </lineage>
</organism>
<reference key="1">
    <citation type="submission" date="2010-11" db="EMBL/GenBank/DDBJ databases">
        <title>The complete genome of Leadbetterella byssophila DSM 17132.</title>
        <authorList>
            <consortium name="US DOE Joint Genome Institute (JGI-PGF)"/>
            <person name="Lucas S."/>
            <person name="Copeland A."/>
            <person name="Lapidus A."/>
            <person name="Glavina del Rio T."/>
            <person name="Dalin E."/>
            <person name="Tice H."/>
            <person name="Bruce D."/>
            <person name="Goodwin L."/>
            <person name="Pitluck S."/>
            <person name="Kyrpides N."/>
            <person name="Mavromatis K."/>
            <person name="Ivanova N."/>
            <person name="Teshima H."/>
            <person name="Brettin T."/>
            <person name="Detter J.C."/>
            <person name="Han C."/>
            <person name="Tapia R."/>
            <person name="Land M."/>
            <person name="Hauser L."/>
            <person name="Markowitz V."/>
            <person name="Cheng J.-F."/>
            <person name="Hugenholtz P."/>
            <person name="Woyke T."/>
            <person name="Wu D."/>
            <person name="Tindall B."/>
            <person name="Pomrenke H.G."/>
            <person name="Brambilla E."/>
            <person name="Klenk H.-P."/>
            <person name="Eisen J.A."/>
        </authorList>
    </citation>
    <scope>NUCLEOTIDE SEQUENCE [LARGE SCALE GENOMIC DNA]</scope>
    <source>
        <strain>DSM 17132</strain>
    </source>
</reference>
<dbReference type="STRING" id="649349.Lbys_0936"/>
<dbReference type="EMBL" id="CP002305">
    <property type="protein sequence ID" value="ADQ16674.1"/>
    <property type="molecule type" value="Genomic_DNA"/>
</dbReference>
<sequence>MKKLLIGCLFISLSSFAQTDSTEVERGARFKKASTNFFSTSKKIFGIDSLTKKDRPRIIFLRSMLLPGWGQAMNKDYWKLPIVYGAAAGGLYAIHSNAKRYNYYLNHVEILEESGKPSMPPIDHPNGVAISKETYARAASQFKRYKDLSIIGFALGWTLFAVEANVRAHLKNFDISDDISLQWKPALIPTGNSFAAGVSVSLNFK</sequence>
<feature type="signal peptide" evidence="1">
    <location>
        <begin position="1"/>
        <end position="17"/>
    </location>
</feature>
<dbReference type="RefSeq" id="WP_013407725.1">
    <property type="nucleotide sequence ID" value="NC_014655.1"/>
</dbReference>
<reference evidence="3 4" key="2">
    <citation type="journal article" date="2011" name="Stand. Genomic Sci.">
        <title>Complete genome sequence of Leadbetterella byssophila type strain (4M15).</title>
        <authorList>
            <person name="Abt B."/>
            <person name="Teshima H."/>
            <person name="Lucas S."/>
            <person name="Lapidus A."/>
            <person name="Del Rio T.G."/>
            <person name="Nolan M."/>
            <person name="Tice H."/>
            <person name="Cheng J.F."/>
            <person name="Pitluck S."/>
            <person name="Liolios K."/>
            <person name="Pagani I."/>
            <person name="Ivanova N."/>
            <person name="Mavromatis K."/>
            <person name="Pati A."/>
            <person name="Tapia R."/>
            <person name="Han C."/>
            <person name="Goodwin L."/>
            <person name="Chen A."/>
            <person name="Palaniappan K."/>
            <person name="Land M."/>
            <person name="Hauser L."/>
            <person name="Chang Y.J."/>
            <person name="Jeffries C.D."/>
            <person name="Rohde M."/>
            <person name="Goker M."/>
            <person name="Tindall B.J."/>
            <person name="Detter J.C."/>
            <person name="Woyke T."/>
            <person name="Bristow J."/>
            <person name="Eisen J.A."/>
            <person name="Markowitz V."/>
            <person name="Hugenholtz P."/>
            <person name="Klenk H.P."/>
            <person name="Kyrpides N.C."/>
        </authorList>
    </citation>
    <scope>NUCLEOTIDE SEQUENCE [LARGE SCALE GENOMIC DNA]</scope>
    <source>
        <strain evidence="4">DSM 17132 / JCM 16389 / KACC 11308 / NBRC 106382 / 4M15</strain>
    </source>
</reference>
<evidence type="ECO:0000313" key="3">
    <source>
        <dbReference type="EMBL" id="ADQ16674.1"/>
    </source>
</evidence>